<feature type="transmembrane region" description="Helical" evidence="2">
    <location>
        <begin position="119"/>
        <end position="138"/>
    </location>
</feature>
<keyword evidence="2" id="KW-0472">Membrane</keyword>
<feature type="region of interest" description="Disordered" evidence="1">
    <location>
        <begin position="1"/>
        <end position="84"/>
    </location>
</feature>
<gene>
    <name evidence="3" type="ORF">QBC33DRAFT_494313</name>
</gene>
<organism evidence="3 4">
    <name type="scientific">Phialemonium atrogriseum</name>
    <dbReference type="NCBI Taxonomy" id="1093897"/>
    <lineage>
        <taxon>Eukaryota</taxon>
        <taxon>Fungi</taxon>
        <taxon>Dikarya</taxon>
        <taxon>Ascomycota</taxon>
        <taxon>Pezizomycotina</taxon>
        <taxon>Sordariomycetes</taxon>
        <taxon>Sordariomycetidae</taxon>
        <taxon>Cephalothecales</taxon>
        <taxon>Cephalothecaceae</taxon>
        <taxon>Phialemonium</taxon>
    </lineage>
</organism>
<keyword evidence="2" id="KW-0812">Transmembrane</keyword>
<dbReference type="GO" id="GO:0006626">
    <property type="term" value="P:protein targeting to mitochondrion"/>
    <property type="evidence" value="ECO:0007669"/>
    <property type="project" value="TreeGrafter"/>
</dbReference>
<dbReference type="RefSeq" id="XP_060282051.1">
    <property type="nucleotide sequence ID" value="XM_060425522.1"/>
</dbReference>
<dbReference type="Proteomes" id="UP001244011">
    <property type="component" value="Unassembled WGS sequence"/>
</dbReference>
<feature type="compositionally biased region" description="Basic and acidic residues" evidence="1">
    <location>
        <begin position="67"/>
        <end position="84"/>
    </location>
</feature>
<protein>
    <recommendedName>
        <fullName evidence="5">Mitochondrial outer membrane protein OM14 C-terminal domain-containing protein</fullName>
    </recommendedName>
</protein>
<keyword evidence="2" id="KW-1133">Transmembrane helix</keyword>
<dbReference type="InterPro" id="IPR039454">
    <property type="entry name" value="OM14"/>
</dbReference>
<dbReference type="GeneID" id="85308709"/>
<dbReference type="PANTHER" id="PTHR38402">
    <property type="entry name" value="MITOCHONDRIAL OUTER MEMBRANE PROTEIN OM14"/>
    <property type="match status" value="1"/>
</dbReference>
<comment type="caution">
    <text evidence="3">The sequence shown here is derived from an EMBL/GenBank/DDBJ whole genome shotgun (WGS) entry which is preliminary data.</text>
</comment>
<name>A0AAJ0FJY5_9PEZI</name>
<evidence type="ECO:0000313" key="4">
    <source>
        <dbReference type="Proteomes" id="UP001244011"/>
    </source>
</evidence>
<evidence type="ECO:0000256" key="2">
    <source>
        <dbReference type="SAM" id="Phobius"/>
    </source>
</evidence>
<reference evidence="3" key="1">
    <citation type="submission" date="2023-06" db="EMBL/GenBank/DDBJ databases">
        <title>Genome-scale phylogeny and comparative genomics of the fungal order Sordariales.</title>
        <authorList>
            <consortium name="Lawrence Berkeley National Laboratory"/>
            <person name="Hensen N."/>
            <person name="Bonometti L."/>
            <person name="Westerberg I."/>
            <person name="Brannstrom I.O."/>
            <person name="Guillou S."/>
            <person name="Cros-Aarteil S."/>
            <person name="Calhoun S."/>
            <person name="Haridas S."/>
            <person name="Kuo A."/>
            <person name="Mondo S."/>
            <person name="Pangilinan J."/>
            <person name="Riley R."/>
            <person name="Labutti K."/>
            <person name="Andreopoulos B."/>
            <person name="Lipzen A."/>
            <person name="Chen C."/>
            <person name="Yanf M."/>
            <person name="Daum C."/>
            <person name="Ng V."/>
            <person name="Clum A."/>
            <person name="Steindorff A."/>
            <person name="Ohm R."/>
            <person name="Martin F."/>
            <person name="Silar P."/>
            <person name="Natvig D."/>
            <person name="Lalanne C."/>
            <person name="Gautier V."/>
            <person name="Ament-Velasquez S.L."/>
            <person name="Kruys A."/>
            <person name="Hutchinson M.I."/>
            <person name="Powell A.J."/>
            <person name="Barry K."/>
            <person name="Miller A.N."/>
            <person name="Grigoriev I.V."/>
            <person name="Debuchy R."/>
            <person name="Gladieux P."/>
            <person name="Thoren M.H."/>
            <person name="Johannesson H."/>
        </authorList>
    </citation>
    <scope>NUCLEOTIDE SEQUENCE</scope>
    <source>
        <strain evidence="3">8032-3</strain>
    </source>
</reference>
<evidence type="ECO:0008006" key="5">
    <source>
        <dbReference type="Google" id="ProtNLM"/>
    </source>
</evidence>
<keyword evidence="4" id="KW-1185">Reference proteome</keyword>
<accession>A0AAJ0FJY5</accession>
<feature type="compositionally biased region" description="Polar residues" evidence="1">
    <location>
        <begin position="29"/>
        <end position="38"/>
    </location>
</feature>
<evidence type="ECO:0000256" key="1">
    <source>
        <dbReference type="SAM" id="MobiDB-lite"/>
    </source>
</evidence>
<dbReference type="EMBL" id="MU839013">
    <property type="protein sequence ID" value="KAK1765838.1"/>
    <property type="molecule type" value="Genomic_DNA"/>
</dbReference>
<dbReference type="GO" id="GO:0005741">
    <property type="term" value="C:mitochondrial outer membrane"/>
    <property type="evidence" value="ECO:0007669"/>
    <property type="project" value="InterPro"/>
</dbReference>
<feature type="transmembrane region" description="Helical" evidence="2">
    <location>
        <begin position="158"/>
        <end position="178"/>
    </location>
</feature>
<proteinExistence type="predicted"/>
<sequence length="258" mass="27567">MSSYAEIASKGPKQSPEQAAAPQPPQVDASESASTSSLVDVDTPSVHTVPSDFADQDVQTDTQASRVGREEAARERREEASAEASARAEAHLAKKKAASRARRADGWITRHLAGLSDGAGAALVAGNLIAVVALGGWLGHRAWGLHERGSLGWKNVGVGLGVLGVVGAFEGLFAKYVFPYFSFTFPSKTTFGGRPVLTDVPLQLHPEGEEQEAIGGGYESGLTNYGEPCGLGMEREWRWRHWEREAFAGLTFPHLLIS</sequence>
<dbReference type="PANTHER" id="PTHR38402:SF1">
    <property type="entry name" value="MITOCHONDRIAL OUTER MEMBRANE PROTEIN OM14"/>
    <property type="match status" value="1"/>
</dbReference>
<evidence type="ECO:0000313" key="3">
    <source>
        <dbReference type="EMBL" id="KAK1765838.1"/>
    </source>
</evidence>
<dbReference type="AlphaFoldDB" id="A0AAJ0FJY5"/>
<dbReference type="GO" id="GO:1990593">
    <property type="term" value="F:nascent polypeptide-associated complex binding"/>
    <property type="evidence" value="ECO:0007669"/>
    <property type="project" value="InterPro"/>
</dbReference>